<sequence length="59" mass="6755">MAKSGLMNEYMGNLAGTVMITQHLKTAFLCLYFIVTVDKLYLSVTFIFWSNACYCIFPM</sequence>
<organism evidence="1">
    <name type="scientific">Arundo donax</name>
    <name type="common">Giant reed</name>
    <name type="synonym">Donax arundinaceus</name>
    <dbReference type="NCBI Taxonomy" id="35708"/>
    <lineage>
        <taxon>Eukaryota</taxon>
        <taxon>Viridiplantae</taxon>
        <taxon>Streptophyta</taxon>
        <taxon>Embryophyta</taxon>
        <taxon>Tracheophyta</taxon>
        <taxon>Spermatophyta</taxon>
        <taxon>Magnoliopsida</taxon>
        <taxon>Liliopsida</taxon>
        <taxon>Poales</taxon>
        <taxon>Poaceae</taxon>
        <taxon>PACMAD clade</taxon>
        <taxon>Arundinoideae</taxon>
        <taxon>Arundineae</taxon>
        <taxon>Arundo</taxon>
    </lineage>
</organism>
<reference evidence="1" key="1">
    <citation type="submission" date="2014-09" db="EMBL/GenBank/DDBJ databases">
        <authorList>
            <person name="Magalhaes I.L.F."/>
            <person name="Oliveira U."/>
            <person name="Santos F.R."/>
            <person name="Vidigal T.H.D.A."/>
            <person name="Brescovit A.D."/>
            <person name="Santos A.J."/>
        </authorList>
    </citation>
    <scope>NUCLEOTIDE SEQUENCE</scope>
    <source>
        <tissue evidence="1">Shoot tissue taken approximately 20 cm above the soil surface</tissue>
    </source>
</reference>
<accession>A0A0A8Y4D1</accession>
<reference evidence="1" key="2">
    <citation type="journal article" date="2015" name="Data Brief">
        <title>Shoot transcriptome of the giant reed, Arundo donax.</title>
        <authorList>
            <person name="Barrero R.A."/>
            <person name="Guerrero F.D."/>
            <person name="Moolhuijzen P."/>
            <person name="Goolsby J.A."/>
            <person name="Tidwell J."/>
            <person name="Bellgard S.E."/>
            <person name="Bellgard M.I."/>
        </authorList>
    </citation>
    <scope>NUCLEOTIDE SEQUENCE</scope>
    <source>
        <tissue evidence="1">Shoot tissue taken approximately 20 cm above the soil surface</tissue>
    </source>
</reference>
<name>A0A0A8Y4D1_ARUDO</name>
<dbReference type="AlphaFoldDB" id="A0A0A8Y4D1"/>
<proteinExistence type="predicted"/>
<evidence type="ECO:0000313" key="1">
    <source>
        <dbReference type="EMBL" id="JAD18787.1"/>
    </source>
</evidence>
<dbReference type="EMBL" id="GBRH01279108">
    <property type="protein sequence ID" value="JAD18787.1"/>
    <property type="molecule type" value="Transcribed_RNA"/>
</dbReference>
<protein>
    <submittedName>
        <fullName evidence="1">Uncharacterized protein</fullName>
    </submittedName>
</protein>